<keyword evidence="2" id="KW-1185">Reference proteome</keyword>
<dbReference type="AlphaFoldDB" id="M1WP77"/>
<accession>M1WP77</accession>
<organism evidence="1 2">
    <name type="scientific">Pseudodesulfovibrio piezophilus (strain DSM 21447 / JCM 15486 / C1TLV30)</name>
    <name type="common">Desulfovibrio piezophilus</name>
    <dbReference type="NCBI Taxonomy" id="1322246"/>
    <lineage>
        <taxon>Bacteria</taxon>
        <taxon>Pseudomonadati</taxon>
        <taxon>Thermodesulfobacteriota</taxon>
        <taxon>Desulfovibrionia</taxon>
        <taxon>Desulfovibrionales</taxon>
        <taxon>Desulfovibrionaceae</taxon>
    </lineage>
</organism>
<name>M1WP77_PSEP2</name>
<evidence type="ECO:0000313" key="2">
    <source>
        <dbReference type="Proteomes" id="UP000011724"/>
    </source>
</evidence>
<reference evidence="1 2" key="1">
    <citation type="journal article" date="2013" name="PLoS ONE">
        <title>The first genomic and proteomic characterization of a deep-sea sulfate reducer: insights into the piezophilic lifestyle of Desulfovibrio piezophilus.</title>
        <authorList>
            <person name="Pradel N."/>
            <person name="Ji B."/>
            <person name="Gimenez G."/>
            <person name="Talla E."/>
            <person name="Lenoble P."/>
            <person name="Garel M."/>
            <person name="Tamburini C."/>
            <person name="Fourquet P."/>
            <person name="Lebrun R."/>
            <person name="Bertin P."/>
            <person name="Denis Y."/>
            <person name="Pophillat M."/>
            <person name="Barbe V."/>
            <person name="Ollivier B."/>
            <person name="Dolla A."/>
        </authorList>
    </citation>
    <scope>NUCLEOTIDE SEQUENCE [LARGE SCALE GENOMIC DNA]</scope>
    <source>
        <strain evidence="2">DSM 10523 / SB164P1</strain>
    </source>
</reference>
<dbReference type="EMBL" id="FO203427">
    <property type="protein sequence ID" value="CCH48119.1"/>
    <property type="molecule type" value="Genomic_DNA"/>
</dbReference>
<protein>
    <submittedName>
        <fullName evidence="1">Uncharacterized protein</fullName>
    </submittedName>
</protein>
<evidence type="ECO:0000313" key="1">
    <source>
        <dbReference type="EMBL" id="CCH48119.1"/>
    </source>
</evidence>
<proteinExistence type="predicted"/>
<dbReference type="STRING" id="1322246.BN4_10882"/>
<dbReference type="HOGENOM" id="CLU_3134914_0_0_7"/>
<dbReference type="KEGG" id="dpi:BN4_10882"/>
<dbReference type="Proteomes" id="UP000011724">
    <property type="component" value="Chromosome"/>
</dbReference>
<gene>
    <name evidence="1" type="ordered locus">BN4_10882</name>
</gene>
<sequence length="49" mass="5923">MLIFRMVEPGFLVCLSDTAFNYPFYFRYYQASAYAEAFFWAELRALVRH</sequence>
<reference evidence="2" key="2">
    <citation type="journal article" date="2013" name="Stand. Genomic Sci.">
        <title>Complete genome sequence of Desulfocapsa sulfexigens, a marine deltaproteobacterium specialized in disproportionating inorganic sulfur compounds.</title>
        <authorList>
            <person name="Finster K.W."/>
            <person name="Kjeldsen K.U."/>
            <person name="Kube M."/>
            <person name="Reinhardt R."/>
            <person name="Mussmann M."/>
            <person name="Amann R."/>
            <person name="Schreiber L."/>
        </authorList>
    </citation>
    <scope>NUCLEOTIDE SEQUENCE [LARGE SCALE GENOMIC DNA]</scope>
    <source>
        <strain evidence="2">DSM 10523 / SB164P1</strain>
    </source>
</reference>